<gene>
    <name evidence="1" type="ORF">PLOB_00046106</name>
</gene>
<accession>A0ABN8PNG3</accession>
<proteinExistence type="predicted"/>
<evidence type="ECO:0000313" key="1">
    <source>
        <dbReference type="EMBL" id="CAH3147457.1"/>
    </source>
</evidence>
<sequence>MRAWLPLSRLGVLVLSLMSTCLFIHVSSICRSSFYHLRNLSRIRKYFTKESAEVAVHAFVTSKLDYSQKLHYRSHTRSLRSVSNELLMQPRSYTKTYGDRAFAVYAPREWNFIPYEIRKSNTISSFRRSLKTYLFTKFCYNRSLLL</sequence>
<dbReference type="EMBL" id="CALNXK010000081">
    <property type="protein sequence ID" value="CAH3147457.1"/>
    <property type="molecule type" value="Genomic_DNA"/>
</dbReference>
<evidence type="ECO:0008006" key="3">
    <source>
        <dbReference type="Google" id="ProtNLM"/>
    </source>
</evidence>
<organism evidence="1 2">
    <name type="scientific">Porites lobata</name>
    <dbReference type="NCBI Taxonomy" id="104759"/>
    <lineage>
        <taxon>Eukaryota</taxon>
        <taxon>Metazoa</taxon>
        <taxon>Cnidaria</taxon>
        <taxon>Anthozoa</taxon>
        <taxon>Hexacorallia</taxon>
        <taxon>Scleractinia</taxon>
        <taxon>Fungiina</taxon>
        <taxon>Poritidae</taxon>
        <taxon>Porites</taxon>
    </lineage>
</organism>
<keyword evidence="2" id="KW-1185">Reference proteome</keyword>
<evidence type="ECO:0000313" key="2">
    <source>
        <dbReference type="Proteomes" id="UP001159405"/>
    </source>
</evidence>
<dbReference type="Proteomes" id="UP001159405">
    <property type="component" value="Unassembled WGS sequence"/>
</dbReference>
<reference evidence="1 2" key="1">
    <citation type="submission" date="2022-05" db="EMBL/GenBank/DDBJ databases">
        <authorList>
            <consortium name="Genoscope - CEA"/>
            <person name="William W."/>
        </authorList>
    </citation>
    <scope>NUCLEOTIDE SEQUENCE [LARGE SCALE GENOMIC DNA]</scope>
</reference>
<protein>
    <recommendedName>
        <fullName evidence="3">Secreted protein</fullName>
    </recommendedName>
</protein>
<comment type="caution">
    <text evidence="1">The sequence shown here is derived from an EMBL/GenBank/DDBJ whole genome shotgun (WGS) entry which is preliminary data.</text>
</comment>
<name>A0ABN8PNG3_9CNID</name>